<accession>A0A3B0RWQ9</accession>
<dbReference type="Gene3D" id="2.40.260.10">
    <property type="entry name" value="Sortase"/>
    <property type="match status" value="1"/>
</dbReference>
<proteinExistence type="predicted"/>
<dbReference type="InterPro" id="IPR005754">
    <property type="entry name" value="Sortase"/>
</dbReference>
<evidence type="ECO:0000313" key="2">
    <source>
        <dbReference type="EMBL" id="VAV92956.1"/>
    </source>
</evidence>
<protein>
    <submittedName>
        <fullName evidence="2">LPXTG-site transpeptidase family protein</fullName>
    </submittedName>
</protein>
<dbReference type="AlphaFoldDB" id="A0A3B0RWQ9"/>
<gene>
    <name evidence="2" type="ORF">MNBD_ALPHA06-1845</name>
</gene>
<sequence>MLKNLRHGDSLYIQNMDARQTEYQITGMEVVRFDASGIWLDEPKNRLALITCYPFDAGFGGPLRYLVWAEPVLQMS</sequence>
<dbReference type="InterPro" id="IPR023365">
    <property type="entry name" value="Sortase_dom-sf"/>
</dbReference>
<name>A0A3B0RWQ9_9ZZZZ</name>
<organism evidence="2">
    <name type="scientific">hydrothermal vent metagenome</name>
    <dbReference type="NCBI Taxonomy" id="652676"/>
    <lineage>
        <taxon>unclassified sequences</taxon>
        <taxon>metagenomes</taxon>
        <taxon>ecological metagenomes</taxon>
    </lineage>
</organism>
<dbReference type="Pfam" id="PF04203">
    <property type="entry name" value="Sortase"/>
    <property type="match status" value="1"/>
</dbReference>
<dbReference type="SUPFAM" id="SSF63817">
    <property type="entry name" value="Sortase"/>
    <property type="match status" value="1"/>
</dbReference>
<reference evidence="2" key="1">
    <citation type="submission" date="2018-06" db="EMBL/GenBank/DDBJ databases">
        <authorList>
            <person name="Zhirakovskaya E."/>
        </authorList>
    </citation>
    <scope>NUCLEOTIDE SEQUENCE</scope>
</reference>
<dbReference type="GO" id="GO:0016787">
    <property type="term" value="F:hydrolase activity"/>
    <property type="evidence" value="ECO:0007669"/>
    <property type="project" value="UniProtKB-KW"/>
</dbReference>
<evidence type="ECO:0000256" key="1">
    <source>
        <dbReference type="ARBA" id="ARBA00022801"/>
    </source>
</evidence>
<keyword evidence="1" id="KW-0378">Hydrolase</keyword>
<dbReference type="EMBL" id="UOEE01000155">
    <property type="protein sequence ID" value="VAV92956.1"/>
    <property type="molecule type" value="Genomic_DNA"/>
</dbReference>